<dbReference type="Gene3D" id="3.40.50.720">
    <property type="entry name" value="NAD(P)-binding Rossmann-like Domain"/>
    <property type="match status" value="1"/>
</dbReference>
<dbReference type="PANTHER" id="PTHR48079">
    <property type="entry name" value="PROTEIN YEEZ"/>
    <property type="match status" value="1"/>
</dbReference>
<evidence type="ECO:0000313" key="3">
    <source>
        <dbReference type="Proteomes" id="UP000629365"/>
    </source>
</evidence>
<dbReference type="InterPro" id="IPR036291">
    <property type="entry name" value="NAD(P)-bd_dom_sf"/>
</dbReference>
<organism evidence="2 3">
    <name type="scientific">Microbacterium murale</name>
    <dbReference type="NCBI Taxonomy" id="1081040"/>
    <lineage>
        <taxon>Bacteria</taxon>
        <taxon>Bacillati</taxon>
        <taxon>Actinomycetota</taxon>
        <taxon>Actinomycetes</taxon>
        <taxon>Micrococcales</taxon>
        <taxon>Microbacteriaceae</taxon>
        <taxon>Microbacterium</taxon>
    </lineage>
</organism>
<dbReference type="InterPro" id="IPR051783">
    <property type="entry name" value="NAD(P)-dependent_oxidoreduct"/>
</dbReference>
<feature type="domain" description="NAD(P)-binding" evidence="1">
    <location>
        <begin position="7"/>
        <end position="85"/>
    </location>
</feature>
<name>A0ABQ1RQ64_9MICO</name>
<comment type="caution">
    <text evidence="2">The sequence shown here is derived from an EMBL/GenBank/DDBJ whole genome shotgun (WGS) entry which is preliminary data.</text>
</comment>
<sequence>MHVFITGASGGIGQVVTEELVAHGHEVTGLARSDASAQKIRAAGGTPLKGDLGDLDVLTAAARAADGVIHLAFSNDFTDLARSIAEEGAAMDAIGSALVGTGKPFSIVSGTPVASGRAATEQDPMSTVGPVGGRGINADRILGLASQGVRTSAVRLPRSVHERHVAYGFAGMLIQAAQRSGVSPYVGDGSQRWPAVHRRDAASLFRLMIESGESGTAVNAVGDEGDSMLAIATVIGEQLGVPVQQVPAEMFGPLGEIFATDQPASSAWTRKTYGWEPTRPSLLDDLAAGDYPALDVR</sequence>
<evidence type="ECO:0000313" key="2">
    <source>
        <dbReference type="EMBL" id="GGD77501.1"/>
    </source>
</evidence>
<keyword evidence="3" id="KW-1185">Reference proteome</keyword>
<proteinExistence type="predicted"/>
<dbReference type="CDD" id="cd05262">
    <property type="entry name" value="SDR_a7"/>
    <property type="match status" value="1"/>
</dbReference>
<dbReference type="SUPFAM" id="SSF51735">
    <property type="entry name" value="NAD(P)-binding Rossmann-fold domains"/>
    <property type="match status" value="1"/>
</dbReference>
<dbReference type="Proteomes" id="UP000629365">
    <property type="component" value="Unassembled WGS sequence"/>
</dbReference>
<evidence type="ECO:0000259" key="1">
    <source>
        <dbReference type="Pfam" id="PF13460"/>
    </source>
</evidence>
<dbReference type="Pfam" id="PF13460">
    <property type="entry name" value="NAD_binding_10"/>
    <property type="match status" value="1"/>
</dbReference>
<protein>
    <submittedName>
        <fullName evidence="2">3-beta hydroxysteroid dehydrogenase</fullName>
    </submittedName>
</protein>
<dbReference type="PANTHER" id="PTHR48079:SF9">
    <property type="entry name" value="PUTATIVE-RELATED"/>
    <property type="match status" value="1"/>
</dbReference>
<reference evidence="3" key="1">
    <citation type="journal article" date="2019" name="Int. J. Syst. Evol. Microbiol.">
        <title>The Global Catalogue of Microorganisms (GCM) 10K type strain sequencing project: providing services to taxonomists for standard genome sequencing and annotation.</title>
        <authorList>
            <consortium name="The Broad Institute Genomics Platform"/>
            <consortium name="The Broad Institute Genome Sequencing Center for Infectious Disease"/>
            <person name="Wu L."/>
            <person name="Ma J."/>
        </authorList>
    </citation>
    <scope>NUCLEOTIDE SEQUENCE [LARGE SCALE GENOMIC DNA]</scope>
    <source>
        <strain evidence="3">CCM 7640</strain>
    </source>
</reference>
<gene>
    <name evidence="2" type="ORF">GCM10007269_20620</name>
</gene>
<dbReference type="RefSeq" id="WP_188436494.1">
    <property type="nucleotide sequence ID" value="NZ_BMCM01000003.1"/>
</dbReference>
<accession>A0ABQ1RQ64</accession>
<dbReference type="InterPro" id="IPR016040">
    <property type="entry name" value="NAD(P)-bd_dom"/>
</dbReference>
<dbReference type="EMBL" id="BMCM01000003">
    <property type="protein sequence ID" value="GGD77501.1"/>
    <property type="molecule type" value="Genomic_DNA"/>
</dbReference>